<evidence type="ECO:0008006" key="3">
    <source>
        <dbReference type="Google" id="ProtNLM"/>
    </source>
</evidence>
<dbReference type="AlphaFoldDB" id="A0AAI9WNJ7"/>
<dbReference type="InterPro" id="IPR019647">
    <property type="entry name" value="PhoP_reg_network_YrbL"/>
</dbReference>
<dbReference type="InterPro" id="IPR011009">
    <property type="entry name" value="Kinase-like_dom_sf"/>
</dbReference>
<dbReference type="SUPFAM" id="SSF56112">
    <property type="entry name" value="Protein kinase-like (PK-like)"/>
    <property type="match status" value="1"/>
</dbReference>
<protein>
    <recommendedName>
        <fullName evidence="3">PhoP regulatory network protein YrbL</fullName>
    </recommendedName>
</protein>
<keyword evidence="2" id="KW-1185">Reference proteome</keyword>
<accession>A0AAI9WNJ7</accession>
<organism evidence="1 2">
    <name type="scientific">Sutterella seckii</name>
    <dbReference type="NCBI Taxonomy" id="1944635"/>
    <lineage>
        <taxon>Bacteria</taxon>
        <taxon>Pseudomonadati</taxon>
        <taxon>Pseudomonadota</taxon>
        <taxon>Betaproteobacteria</taxon>
        <taxon>Burkholderiales</taxon>
        <taxon>Sutterellaceae</taxon>
        <taxon>Sutterella</taxon>
    </lineage>
</organism>
<gene>
    <name evidence="1" type="ORF">GBM96_02165</name>
</gene>
<name>A0AAI9WNJ7_9BURK</name>
<dbReference type="Proteomes" id="UP000469462">
    <property type="component" value="Unassembled WGS sequence"/>
</dbReference>
<dbReference type="Pfam" id="PF10707">
    <property type="entry name" value="YrbL-PhoP_reg"/>
    <property type="match status" value="1"/>
</dbReference>
<reference evidence="1 2" key="1">
    <citation type="submission" date="2019-10" db="EMBL/GenBank/DDBJ databases">
        <title>Genome diversity of Sutterella seckii.</title>
        <authorList>
            <person name="Chaplin A.V."/>
            <person name="Sokolova S.R."/>
            <person name="Mosin K.A."/>
            <person name="Ivanova E.L."/>
            <person name="Kochetkova T.O."/>
            <person name="Goltsov A.Y."/>
            <person name="Trofimov D.Y."/>
            <person name="Efimov B.A."/>
        </authorList>
    </citation>
    <scope>NUCLEOTIDE SEQUENCE [LARGE SCALE GENOMIC DNA]</scope>
    <source>
        <strain evidence="1 2">ASD3426</strain>
    </source>
</reference>
<comment type="caution">
    <text evidence="1">The sequence shown here is derived from an EMBL/GenBank/DDBJ whole genome shotgun (WGS) entry which is preliminary data.</text>
</comment>
<evidence type="ECO:0000313" key="1">
    <source>
        <dbReference type="EMBL" id="KAB7652440.1"/>
    </source>
</evidence>
<sequence length="212" mass="24632">MNVMNFPVTYDALQPYLLAKGKERACYRNPVNTNTVIKLSHCSFARQSLRELTYFEVLKRRKVPATHIPFFVGRVNIPGYVGIEQQLICDFDGSPSKSLFYYLSNKTSSIYFQLPDLLEALYHFLYRYGIALSDLSGNNILIRREKTGINRAVMIDGFGTTDLIPICHYFPHFARMKILRHWERFLPKIHLDHPQTTFEINSSSMEMNTLLP</sequence>
<evidence type="ECO:0000313" key="2">
    <source>
        <dbReference type="Proteomes" id="UP000469462"/>
    </source>
</evidence>
<proteinExistence type="predicted"/>
<dbReference type="EMBL" id="WEHW01000003">
    <property type="protein sequence ID" value="KAB7652440.1"/>
    <property type="molecule type" value="Genomic_DNA"/>
</dbReference>